<dbReference type="SUPFAM" id="SSF69754">
    <property type="entry name" value="Ribosome binding protein Y (YfiA homologue)"/>
    <property type="match status" value="1"/>
</dbReference>
<reference evidence="2 4" key="2">
    <citation type="submission" date="2016-10" db="EMBL/GenBank/DDBJ databases">
        <authorList>
            <person name="Varghese N."/>
            <person name="Submissions S."/>
        </authorList>
    </citation>
    <scope>NUCLEOTIDE SEQUENCE [LARGE SCALE GENOMIC DNA]</scope>
    <source>
        <strain evidence="2 4">DSM 6083</strain>
    </source>
</reference>
<keyword evidence="4" id="KW-1185">Reference proteome</keyword>
<proteinExistence type="predicted"/>
<dbReference type="Proteomes" id="UP000182276">
    <property type="component" value="Unassembled WGS sequence"/>
</dbReference>
<accession>A0A8D3Y259</accession>
<keyword evidence="2" id="KW-0687">Ribonucleoprotein</keyword>
<dbReference type="GO" id="GO:0005840">
    <property type="term" value="C:ribosome"/>
    <property type="evidence" value="ECO:0007669"/>
    <property type="project" value="UniProtKB-KW"/>
</dbReference>
<organism evidence="1 3">
    <name type="scientific">Stutzerimonas balearica DSM 6083</name>
    <dbReference type="NCBI Taxonomy" id="1123016"/>
    <lineage>
        <taxon>Bacteria</taxon>
        <taxon>Pseudomonadati</taxon>
        <taxon>Pseudomonadota</taxon>
        <taxon>Gammaproteobacteria</taxon>
        <taxon>Pseudomonadales</taxon>
        <taxon>Pseudomonadaceae</taxon>
        <taxon>Stutzerimonas</taxon>
    </lineage>
</organism>
<dbReference type="AlphaFoldDB" id="A0A8D3Y259"/>
<evidence type="ECO:0000313" key="1">
    <source>
        <dbReference type="EMBL" id="AJE15883.1"/>
    </source>
</evidence>
<protein>
    <submittedName>
        <fullName evidence="1">Ribosomal subunit interface protein</fullName>
    </submittedName>
    <submittedName>
        <fullName evidence="2">Sigma 54 modulation protein / S30EA ribosomal protein</fullName>
    </submittedName>
</protein>
<evidence type="ECO:0000313" key="2">
    <source>
        <dbReference type="EMBL" id="SDM07372.1"/>
    </source>
</evidence>
<dbReference type="EMBL" id="CP007511">
    <property type="protein sequence ID" value="AJE15883.1"/>
    <property type="molecule type" value="Genomic_DNA"/>
</dbReference>
<dbReference type="Gene3D" id="3.30.160.100">
    <property type="entry name" value="Ribosome hibernation promotion factor-like"/>
    <property type="match status" value="1"/>
</dbReference>
<dbReference type="InterPro" id="IPR036567">
    <property type="entry name" value="RHF-like"/>
</dbReference>
<dbReference type="EMBL" id="FNHO01000002">
    <property type="protein sequence ID" value="SDM07372.1"/>
    <property type="molecule type" value="Genomic_DNA"/>
</dbReference>
<evidence type="ECO:0000313" key="4">
    <source>
        <dbReference type="Proteomes" id="UP000182276"/>
    </source>
</evidence>
<evidence type="ECO:0000313" key="3">
    <source>
        <dbReference type="Proteomes" id="UP000031271"/>
    </source>
</evidence>
<name>A0A8D3Y259_9GAMM</name>
<keyword evidence="2" id="KW-0689">Ribosomal protein</keyword>
<gene>
    <name evidence="1" type="ORF">CL52_12880</name>
    <name evidence="2" type="ORF">SAMN05660875_10257</name>
</gene>
<dbReference type="Pfam" id="PF02482">
    <property type="entry name" value="Ribosomal_S30AE"/>
    <property type="match status" value="1"/>
</dbReference>
<dbReference type="InterPro" id="IPR003489">
    <property type="entry name" value="RHF/RaiA"/>
</dbReference>
<dbReference type="Proteomes" id="UP000031271">
    <property type="component" value="Chromosome"/>
</dbReference>
<reference evidence="1 3" key="3">
    <citation type="journal article" name="Genome Announc.">
        <title>Complete Genome Sequence of Pseudomonas balearica DSM 6083T.</title>
        <authorList>
            <person name="Bennasar-Figueras A."/>
            <person name="Salva-Serra F."/>
            <person name="Jaen-Luchoro D."/>
            <person name="Segui C."/>
            <person name="Aliaga F."/>
            <person name="Busquets A."/>
            <person name="Gomila M."/>
            <person name="Moore E.R."/>
            <person name="Lalucat J."/>
        </authorList>
    </citation>
    <scope>NUCLEOTIDE SEQUENCE [LARGE SCALE GENOMIC DNA]</scope>
    <source>
        <strain evidence="3">DSM 6083</strain>
        <strain evidence="1">DSM6083</strain>
    </source>
</reference>
<sequence>MLIQVNSNHSIEMSQGLEDRVRATLEDELERFDEYLTRLEVHLNDENGSKSGPQDKRCQIEARLKHHEPLSVTHKAESLDLAIDGAAEKMLHALDHLTGKLSR</sequence>
<dbReference type="KEGG" id="pbm:CL52_12880"/>
<reference evidence="3" key="1">
    <citation type="submission" date="2014-03" db="EMBL/GenBank/DDBJ databases">
        <title>Complete genome of Pseudomonas balearica DSM 6083T, a sewage water isolate from an enrichment with 2-methylnaphthalene.</title>
        <authorList>
            <person name="Salva-Serra F."/>
            <person name="Jaen-Luchoro D."/>
            <person name="Busquets A."/>
            <person name="Pena A."/>
            <person name="Gomila M."/>
            <person name="Bosch R."/>
            <person name="Nogales B."/>
            <person name="Garcia-Valdes E."/>
            <person name="Lalucat J."/>
            <person name="Bennasar A."/>
        </authorList>
    </citation>
    <scope>NUCLEOTIDE SEQUENCE [LARGE SCALE GENOMIC DNA]</scope>
    <source>
        <strain evidence="3">DSM 6083</strain>
    </source>
</reference>